<dbReference type="EMBL" id="PQAP01000035">
    <property type="protein sequence ID" value="PWB74346.1"/>
    <property type="molecule type" value="Genomic_DNA"/>
</dbReference>
<reference evidence="1 2" key="1">
    <citation type="journal article" date="2018" name="ISME J.">
        <title>A methanotrophic archaeon couples anaerobic oxidation of methane to Fe(III) reduction.</title>
        <authorList>
            <person name="Cai C."/>
            <person name="Leu A.O."/>
            <person name="Xie G.J."/>
            <person name="Guo J."/>
            <person name="Feng Y."/>
            <person name="Zhao J.X."/>
            <person name="Tyson G.W."/>
            <person name="Yuan Z."/>
            <person name="Hu S."/>
        </authorList>
    </citation>
    <scope>NUCLEOTIDE SEQUENCE [LARGE SCALE GENOMIC DNA]</scope>
    <source>
        <strain evidence="1">FeB_12</strain>
    </source>
</reference>
<proteinExistence type="predicted"/>
<evidence type="ECO:0000313" key="2">
    <source>
        <dbReference type="Proteomes" id="UP000250918"/>
    </source>
</evidence>
<sequence length="108" mass="11973">MPAKKTKTVKVQIKVVDGHCKADPGIVLVRPGETIEFEKKLPGLVFIQISGMWRKPAFTKKKNTARFTLPVSTKVGCYPYAVFCDDNKEFCTGSSMPIIIVPGERDTV</sequence>
<accession>A0A855X9K6</accession>
<gene>
    <name evidence="1" type="ORF">C3F09_04070</name>
</gene>
<organism evidence="1 2">
    <name type="scientific">candidate division GN15 bacterium</name>
    <dbReference type="NCBI Taxonomy" id="2072418"/>
    <lineage>
        <taxon>Bacteria</taxon>
        <taxon>candidate division GN15</taxon>
    </lineage>
</organism>
<name>A0A855X9K6_9BACT</name>
<comment type="caution">
    <text evidence="1">The sequence shown here is derived from an EMBL/GenBank/DDBJ whole genome shotgun (WGS) entry which is preliminary data.</text>
</comment>
<evidence type="ECO:0000313" key="1">
    <source>
        <dbReference type="EMBL" id="PWB74346.1"/>
    </source>
</evidence>
<dbReference type="Proteomes" id="UP000250918">
    <property type="component" value="Unassembled WGS sequence"/>
</dbReference>
<protein>
    <submittedName>
        <fullName evidence="1">Uncharacterized protein</fullName>
    </submittedName>
</protein>
<dbReference type="AlphaFoldDB" id="A0A855X9K6"/>